<dbReference type="NCBIfam" id="TIGR01640">
    <property type="entry name" value="F_box_assoc_1"/>
    <property type="match status" value="1"/>
</dbReference>
<dbReference type="Proteomes" id="UP000428333">
    <property type="component" value="Linkage Group LG07"/>
</dbReference>
<feature type="chain" id="PRO_5025345935" description="F-box associated beta-propeller type 1 domain-containing protein" evidence="1">
    <location>
        <begin position="17"/>
        <end position="167"/>
    </location>
</feature>
<gene>
    <name evidence="3" type="ORF">C3L33_12789</name>
</gene>
<dbReference type="PANTHER" id="PTHR31672:SF13">
    <property type="entry name" value="F-BOX PROTEIN CPR30-LIKE"/>
    <property type="match status" value="1"/>
</dbReference>
<dbReference type="InterPro" id="IPR006527">
    <property type="entry name" value="F-box-assoc_dom_typ1"/>
</dbReference>
<dbReference type="PANTHER" id="PTHR31672">
    <property type="entry name" value="BNACNNG10540D PROTEIN"/>
    <property type="match status" value="1"/>
</dbReference>
<dbReference type="OrthoDB" id="591557at2759"/>
<feature type="domain" description="F-box associated beta-propeller type 1" evidence="2">
    <location>
        <begin position="22"/>
        <end position="153"/>
    </location>
</feature>
<name>A0A6A4LD02_9ERIC</name>
<dbReference type="AlphaFoldDB" id="A0A6A4LD02"/>
<keyword evidence="1" id="KW-0732">Signal</keyword>
<keyword evidence="4" id="KW-1185">Reference proteome</keyword>
<feature type="non-terminal residue" evidence="3">
    <location>
        <position position="1"/>
    </location>
</feature>
<comment type="caution">
    <text evidence="3">The sequence shown here is derived from an EMBL/GenBank/DDBJ whole genome shotgun (WGS) entry which is preliminary data.</text>
</comment>
<proteinExistence type="predicted"/>
<reference evidence="3 4" key="1">
    <citation type="journal article" date="2019" name="Genome Biol. Evol.">
        <title>The Rhododendron genome and chromosomal organization provide insight into shared whole-genome duplications across the heath family (Ericaceae).</title>
        <authorList>
            <person name="Soza V.L."/>
            <person name="Lindsley D."/>
            <person name="Waalkes A."/>
            <person name="Ramage E."/>
            <person name="Patwardhan R.P."/>
            <person name="Burton J.N."/>
            <person name="Adey A."/>
            <person name="Kumar A."/>
            <person name="Qiu R."/>
            <person name="Shendure J."/>
            <person name="Hall B."/>
        </authorList>
    </citation>
    <scope>NUCLEOTIDE SEQUENCE [LARGE SCALE GENOMIC DNA]</scope>
    <source>
        <strain evidence="3">RSF 1966-606</strain>
    </source>
</reference>
<evidence type="ECO:0000313" key="4">
    <source>
        <dbReference type="Proteomes" id="UP000428333"/>
    </source>
</evidence>
<dbReference type="InterPro" id="IPR017451">
    <property type="entry name" value="F-box-assoc_interact_dom"/>
</dbReference>
<evidence type="ECO:0000256" key="1">
    <source>
        <dbReference type="SAM" id="SignalP"/>
    </source>
</evidence>
<sequence>MGFVMTPLVMISRLLGLIRTDGRSAVHVFTSKLSSWKRIGDFGYFIIRALPGAVLNGAPHWFAGGDTDGVYTNFIKAIVCFDVMEEKFKEVPMPKIFECEHIYFDLGVLGGCLCGVYNSWESHSDVWVMKEYGVKESWIKLLVIPNVQGEFCFRYIRVLDTERMERS</sequence>
<accession>A0A6A4LD02</accession>
<organism evidence="3 4">
    <name type="scientific">Rhododendron williamsianum</name>
    <dbReference type="NCBI Taxonomy" id="262921"/>
    <lineage>
        <taxon>Eukaryota</taxon>
        <taxon>Viridiplantae</taxon>
        <taxon>Streptophyta</taxon>
        <taxon>Embryophyta</taxon>
        <taxon>Tracheophyta</taxon>
        <taxon>Spermatophyta</taxon>
        <taxon>Magnoliopsida</taxon>
        <taxon>eudicotyledons</taxon>
        <taxon>Gunneridae</taxon>
        <taxon>Pentapetalae</taxon>
        <taxon>asterids</taxon>
        <taxon>Ericales</taxon>
        <taxon>Ericaceae</taxon>
        <taxon>Ericoideae</taxon>
        <taxon>Rhodoreae</taxon>
        <taxon>Rhododendron</taxon>
    </lineage>
</organism>
<feature type="signal peptide" evidence="1">
    <location>
        <begin position="1"/>
        <end position="16"/>
    </location>
</feature>
<evidence type="ECO:0000313" key="3">
    <source>
        <dbReference type="EMBL" id="KAE9455292.1"/>
    </source>
</evidence>
<dbReference type="EMBL" id="QEFC01001862">
    <property type="protein sequence ID" value="KAE9455292.1"/>
    <property type="molecule type" value="Genomic_DNA"/>
</dbReference>
<protein>
    <recommendedName>
        <fullName evidence="2">F-box associated beta-propeller type 1 domain-containing protein</fullName>
    </recommendedName>
</protein>
<evidence type="ECO:0000259" key="2">
    <source>
        <dbReference type="Pfam" id="PF07734"/>
    </source>
</evidence>
<dbReference type="InterPro" id="IPR050796">
    <property type="entry name" value="SCF_F-box_component"/>
</dbReference>
<dbReference type="Pfam" id="PF07734">
    <property type="entry name" value="FBA_1"/>
    <property type="match status" value="1"/>
</dbReference>